<organism evidence="1 2">
    <name type="scientific">Xylaria curta</name>
    <dbReference type="NCBI Taxonomy" id="42375"/>
    <lineage>
        <taxon>Eukaryota</taxon>
        <taxon>Fungi</taxon>
        <taxon>Dikarya</taxon>
        <taxon>Ascomycota</taxon>
        <taxon>Pezizomycotina</taxon>
        <taxon>Sordariomycetes</taxon>
        <taxon>Xylariomycetidae</taxon>
        <taxon>Xylariales</taxon>
        <taxon>Xylariaceae</taxon>
        <taxon>Xylaria</taxon>
    </lineage>
</organism>
<comment type="caution">
    <text evidence="1">The sequence shown here is derived from an EMBL/GenBank/DDBJ whole genome shotgun (WGS) entry which is preliminary data.</text>
</comment>
<protein>
    <submittedName>
        <fullName evidence="1">Uncharacterized protein</fullName>
    </submittedName>
</protein>
<sequence length="464" mass="50492">MDMRKDHSTFTTMGGYAVIAVVVGLWFYTSQKKEQNRRSHVIKQPTKHGDRDVAADVKKKAEKATKPRPKPTPSPAERSEPTVSSSSYNQEEVEIADKKADRDFARQLSNTHAGTKFNTKKSEDKRQKSPPPSSTTGDADDDLSPQASPVVTAADSQGVSDMLEPVASGPSVLRLTGTDSVKKPKERKTKTPEPVETKKQRQNRKKAEAAKAAREEDEKERKVKMEQQRRAARIAEGRPAKDGSNFVPAQNAWDSEPANGGASVQLLDTFEQQPKPQPAKAHTAAPAATKATSDPWSGLPSEEEQLEMIRQEDSWSEVKTKKKGKKKDTPAEASATPVQPPNGNTAVATVASSKPTNGVKKPIITSSSSSFAALTPEEAGDDDEEPEQEWDGPLLTLAVRQIRLFSMFRLTIALYTIPRHHALHRVSDAPATLQIGIGLMDPGARFLDASKEGSASHSPICIIV</sequence>
<keyword evidence="2" id="KW-1185">Reference proteome</keyword>
<proteinExistence type="predicted"/>
<reference evidence="1" key="1">
    <citation type="submission" date="2022-10" db="EMBL/GenBank/DDBJ databases">
        <title>Genome Sequence of Xylaria curta.</title>
        <authorList>
            <person name="Buettner E."/>
        </authorList>
    </citation>
    <scope>NUCLEOTIDE SEQUENCE</scope>
    <source>
        <strain evidence="1">Babe10</strain>
    </source>
</reference>
<dbReference type="Proteomes" id="UP001143856">
    <property type="component" value="Unassembled WGS sequence"/>
</dbReference>
<dbReference type="EMBL" id="JAPDGR010000805">
    <property type="protein sequence ID" value="KAJ2987347.1"/>
    <property type="molecule type" value="Genomic_DNA"/>
</dbReference>
<accession>A0ACC1P7D9</accession>
<evidence type="ECO:0000313" key="2">
    <source>
        <dbReference type="Proteomes" id="UP001143856"/>
    </source>
</evidence>
<name>A0ACC1P7D9_9PEZI</name>
<evidence type="ECO:0000313" key="1">
    <source>
        <dbReference type="EMBL" id="KAJ2987347.1"/>
    </source>
</evidence>
<gene>
    <name evidence="1" type="ORF">NUW58_g4558</name>
</gene>